<accession>A0A232M4L0</accession>
<sequence>MDSITDREPSQPLAERPTNTHLQSSSSSPPVSSSQDWTDLDSKEKSSSMDKGPVTTSSSSSMEQMAPELLQNKEEEPGVNGRRSQHGTQYISPSDNIMSPCTKKLSDLKGKRFKKAGKPSSLFAKLGKKSLEQSASSLGTPHETRTNHDAVE</sequence>
<feature type="compositionally biased region" description="Low complexity" evidence="1">
    <location>
        <begin position="24"/>
        <end position="34"/>
    </location>
</feature>
<reference evidence="2 3" key="1">
    <citation type="journal article" date="2015" name="Environ. Microbiol.">
        <title>Metagenome sequence of Elaphomyces granulatus from sporocarp tissue reveals Ascomycota ectomycorrhizal fingerprints of genome expansion and a Proteobacteria-rich microbiome.</title>
        <authorList>
            <person name="Quandt C.A."/>
            <person name="Kohler A."/>
            <person name="Hesse C.N."/>
            <person name="Sharpton T.J."/>
            <person name="Martin F."/>
            <person name="Spatafora J.W."/>
        </authorList>
    </citation>
    <scope>NUCLEOTIDE SEQUENCE [LARGE SCALE GENOMIC DNA]</scope>
    <source>
        <strain evidence="2 3">OSC145934</strain>
    </source>
</reference>
<feature type="region of interest" description="Disordered" evidence="1">
    <location>
        <begin position="1"/>
        <end position="152"/>
    </location>
</feature>
<protein>
    <recommendedName>
        <fullName evidence="4">Spo12 family protein</fullName>
    </recommendedName>
</protein>
<dbReference type="AlphaFoldDB" id="A0A232M4L0"/>
<dbReference type="InterPro" id="IPR007727">
    <property type="entry name" value="Spo12"/>
</dbReference>
<proteinExistence type="predicted"/>
<comment type="caution">
    <text evidence="2">The sequence shown here is derived from an EMBL/GenBank/DDBJ whole genome shotgun (WGS) entry which is preliminary data.</text>
</comment>
<evidence type="ECO:0008006" key="4">
    <source>
        <dbReference type="Google" id="ProtNLM"/>
    </source>
</evidence>
<feature type="compositionally biased region" description="Polar residues" evidence="1">
    <location>
        <begin position="54"/>
        <end position="63"/>
    </location>
</feature>
<name>A0A232M4L0_9EURO</name>
<dbReference type="EMBL" id="NPHW01002509">
    <property type="protein sequence ID" value="OXV11319.1"/>
    <property type="molecule type" value="Genomic_DNA"/>
</dbReference>
<dbReference type="Pfam" id="PF05032">
    <property type="entry name" value="Spo12"/>
    <property type="match status" value="1"/>
</dbReference>
<keyword evidence="3" id="KW-1185">Reference proteome</keyword>
<evidence type="ECO:0000256" key="1">
    <source>
        <dbReference type="SAM" id="MobiDB-lite"/>
    </source>
</evidence>
<feature type="compositionally biased region" description="Basic and acidic residues" evidence="1">
    <location>
        <begin position="142"/>
        <end position="152"/>
    </location>
</feature>
<evidence type="ECO:0000313" key="2">
    <source>
        <dbReference type="EMBL" id="OXV11319.1"/>
    </source>
</evidence>
<evidence type="ECO:0000313" key="3">
    <source>
        <dbReference type="Proteomes" id="UP000243515"/>
    </source>
</evidence>
<gene>
    <name evidence="2" type="ORF">Egran_00921</name>
</gene>
<feature type="compositionally biased region" description="Polar residues" evidence="1">
    <location>
        <begin position="86"/>
        <end position="99"/>
    </location>
</feature>
<organism evidence="2 3">
    <name type="scientific">Elaphomyces granulatus</name>
    <dbReference type="NCBI Taxonomy" id="519963"/>
    <lineage>
        <taxon>Eukaryota</taxon>
        <taxon>Fungi</taxon>
        <taxon>Dikarya</taxon>
        <taxon>Ascomycota</taxon>
        <taxon>Pezizomycotina</taxon>
        <taxon>Eurotiomycetes</taxon>
        <taxon>Eurotiomycetidae</taxon>
        <taxon>Eurotiales</taxon>
        <taxon>Elaphomycetaceae</taxon>
        <taxon>Elaphomyces</taxon>
    </lineage>
</organism>
<dbReference type="OrthoDB" id="5578329at2759"/>
<dbReference type="Proteomes" id="UP000243515">
    <property type="component" value="Unassembled WGS sequence"/>
</dbReference>